<dbReference type="InterPro" id="IPR004518">
    <property type="entry name" value="MazG-like_dom"/>
</dbReference>
<organism evidence="2 3">
    <name type="scientific">Thermococcus argininiproducens</name>
    <dbReference type="NCBI Taxonomy" id="2866384"/>
    <lineage>
        <taxon>Archaea</taxon>
        <taxon>Methanobacteriati</taxon>
        <taxon>Methanobacteriota</taxon>
        <taxon>Thermococci</taxon>
        <taxon>Thermococcales</taxon>
        <taxon>Thermococcaceae</taxon>
        <taxon>Thermococcus</taxon>
    </lineage>
</organism>
<name>A0A9E7M984_9EURY</name>
<dbReference type="PANTHER" id="PTHR42692:SF1">
    <property type="entry name" value="NUCLEOTIDE PYROPHOSPHOHYDROLASE"/>
    <property type="match status" value="1"/>
</dbReference>
<sequence length="100" mass="11464">MMSIQKEVDELIKKFGGYWEPFAMLTALIEELGELSREILKAEGVKGQKEPAQIVEEIGDVLFALLCIANYYNIDAEKALHKTISKYSSRDRERWKSPIT</sequence>
<evidence type="ECO:0000313" key="3">
    <source>
        <dbReference type="Proteomes" id="UP001056425"/>
    </source>
</evidence>
<feature type="domain" description="NTP pyrophosphohydrolase MazG-like" evidence="1">
    <location>
        <begin position="23"/>
        <end position="95"/>
    </location>
</feature>
<dbReference type="InterPro" id="IPR047046">
    <property type="entry name" value="YpjD/YvdC"/>
</dbReference>
<dbReference type="AlphaFoldDB" id="A0A9E7M984"/>
<dbReference type="Proteomes" id="UP001056425">
    <property type="component" value="Chromosome"/>
</dbReference>
<evidence type="ECO:0000259" key="1">
    <source>
        <dbReference type="Pfam" id="PF03819"/>
    </source>
</evidence>
<proteinExistence type="predicted"/>
<dbReference type="EMBL" id="CP080572">
    <property type="protein sequence ID" value="USG99699.1"/>
    <property type="molecule type" value="Genomic_DNA"/>
</dbReference>
<evidence type="ECO:0000313" key="2">
    <source>
        <dbReference type="EMBL" id="USG99699.1"/>
    </source>
</evidence>
<keyword evidence="3" id="KW-1185">Reference proteome</keyword>
<accession>A0A9E7M984</accession>
<dbReference type="PANTHER" id="PTHR42692">
    <property type="entry name" value="NUCLEOTIDE PYROPHOSPHOHYDROLASE"/>
    <property type="match status" value="1"/>
</dbReference>
<protein>
    <recommendedName>
        <fullName evidence="1">NTP pyrophosphohydrolase MazG-like domain-containing protein</fullName>
    </recommendedName>
</protein>
<dbReference type="SUPFAM" id="SSF101386">
    <property type="entry name" value="all-alpha NTP pyrophosphatases"/>
    <property type="match status" value="1"/>
</dbReference>
<dbReference type="PIRSF" id="PIRSF029904">
    <property type="entry name" value="UCP029904_pph"/>
    <property type="match status" value="1"/>
</dbReference>
<gene>
    <name evidence="2" type="ORF">K1720_09410</name>
</gene>
<dbReference type="Pfam" id="PF03819">
    <property type="entry name" value="MazG"/>
    <property type="match status" value="1"/>
</dbReference>
<dbReference type="Gene3D" id="1.10.287.1080">
    <property type="entry name" value="MazG-like"/>
    <property type="match status" value="1"/>
</dbReference>
<dbReference type="KEGG" id="thei:K1720_09410"/>
<dbReference type="InterPro" id="IPR012359">
    <property type="entry name" value="MazG-related_YpjD"/>
</dbReference>
<reference evidence="2 3" key="1">
    <citation type="submission" date="2021-08" db="EMBL/GenBank/DDBJ databases">
        <title>Thermococcus onnuriiensis IOH2.</title>
        <authorList>
            <person name="Park Y.-J."/>
        </authorList>
    </citation>
    <scope>NUCLEOTIDE SEQUENCE [LARGE SCALE GENOMIC DNA]</scope>
    <source>
        <strain evidence="2 3">IOH2</strain>
    </source>
</reference>